<dbReference type="GO" id="GO:0033818">
    <property type="term" value="F:beta-ketoacyl-acyl-carrier-protein synthase III activity"/>
    <property type="evidence" value="ECO:0007669"/>
    <property type="project" value="UniProtKB-UniRule"/>
</dbReference>
<comment type="subunit">
    <text evidence="9">Homodimer.</text>
</comment>
<dbReference type="InterPro" id="IPR004655">
    <property type="entry name" value="FabH"/>
</dbReference>
<keyword evidence="2 9" id="KW-0444">Lipid biosynthesis</keyword>
<protein>
    <recommendedName>
        <fullName evidence="9">Beta-ketoacyl-[acyl-carrier-protein] synthase III</fullName>
        <shortName evidence="9">Beta-ketoacyl-ACP synthase III</shortName>
        <shortName evidence="9">KAS III</shortName>
        <ecNumber evidence="9">2.3.1.180</ecNumber>
    </recommendedName>
    <alternativeName>
        <fullName evidence="9">3-oxoacyl-[acyl-carrier-protein] synthase 3</fullName>
    </alternativeName>
    <alternativeName>
        <fullName evidence="9">3-oxoacyl-[acyl-carrier-protein] synthase III</fullName>
    </alternativeName>
</protein>
<comment type="similarity">
    <text evidence="1 9">Belongs to the thiolase-like superfamily. FabH family.</text>
</comment>
<dbReference type="Gene3D" id="3.40.47.10">
    <property type="match status" value="1"/>
</dbReference>
<keyword evidence="3 9" id="KW-0808">Transferase</keyword>
<feature type="region of interest" description="ACP-binding" evidence="9">
    <location>
        <begin position="255"/>
        <end position="259"/>
    </location>
</feature>
<organism evidence="12 13">
    <name type="scientific">Ligilactobacillus ubinensis</name>
    <dbReference type="NCBI Taxonomy" id="2876789"/>
    <lineage>
        <taxon>Bacteria</taxon>
        <taxon>Bacillati</taxon>
        <taxon>Bacillota</taxon>
        <taxon>Bacilli</taxon>
        <taxon>Lactobacillales</taxon>
        <taxon>Lactobacillaceae</taxon>
        <taxon>Ligilactobacillus</taxon>
    </lineage>
</organism>
<name>A0A9X2FKH8_9LACO</name>
<keyword evidence="7 9" id="KW-0511">Multifunctional enzyme</keyword>
<keyword evidence="4 9" id="KW-0276">Fatty acid metabolism</keyword>
<dbReference type="GO" id="GO:0004315">
    <property type="term" value="F:3-oxoacyl-[acyl-carrier-protein] synthase activity"/>
    <property type="evidence" value="ECO:0007669"/>
    <property type="project" value="InterPro"/>
</dbReference>
<comment type="catalytic activity">
    <reaction evidence="9">
        <text>malonyl-[ACP] + acetyl-CoA + H(+) = 3-oxobutanoyl-[ACP] + CO2 + CoA</text>
        <dbReference type="Rhea" id="RHEA:12080"/>
        <dbReference type="Rhea" id="RHEA-COMP:9623"/>
        <dbReference type="Rhea" id="RHEA-COMP:9625"/>
        <dbReference type="ChEBI" id="CHEBI:15378"/>
        <dbReference type="ChEBI" id="CHEBI:16526"/>
        <dbReference type="ChEBI" id="CHEBI:57287"/>
        <dbReference type="ChEBI" id="CHEBI:57288"/>
        <dbReference type="ChEBI" id="CHEBI:78449"/>
        <dbReference type="ChEBI" id="CHEBI:78450"/>
        <dbReference type="EC" id="2.3.1.180"/>
    </reaction>
</comment>
<feature type="active site" evidence="9">
    <location>
        <position position="112"/>
    </location>
</feature>
<evidence type="ECO:0000256" key="3">
    <source>
        <dbReference type="ARBA" id="ARBA00022679"/>
    </source>
</evidence>
<keyword evidence="8 9" id="KW-0012">Acyltransferase</keyword>
<evidence type="ECO:0000256" key="9">
    <source>
        <dbReference type="HAMAP-Rule" id="MF_01815"/>
    </source>
</evidence>
<evidence type="ECO:0000256" key="2">
    <source>
        <dbReference type="ARBA" id="ARBA00022516"/>
    </source>
</evidence>
<comment type="pathway">
    <text evidence="9">Lipid metabolism; fatty acid biosynthesis.</text>
</comment>
<evidence type="ECO:0000259" key="11">
    <source>
        <dbReference type="Pfam" id="PF08545"/>
    </source>
</evidence>
<dbReference type="RefSeq" id="WP_253358896.1">
    <property type="nucleotide sequence ID" value="NZ_JAIULA010000002.1"/>
</dbReference>
<evidence type="ECO:0000256" key="6">
    <source>
        <dbReference type="ARBA" id="ARBA00023160"/>
    </source>
</evidence>
<evidence type="ECO:0000256" key="4">
    <source>
        <dbReference type="ARBA" id="ARBA00022832"/>
    </source>
</evidence>
<sequence length="327" mass="35400">MENIKIIQTAHYIPEKAVFNAELTKLMDTSDEWISSRTGIKKRNISIGENTSDLCTHVAEDLLVKSGWKADELDLIVVATMSPDSYTPATAAIVQGNLQASNAFAFDVSAACSGFAYAFEVASQFLLTKRCCKVMVIGGETLSKVVDWSDRATAVLFGDGAAGVLLATDQTGKSQILASDLQTFGADCDKLSAGVNNALSEFPPKLSERREISAFKMDGRAVYSFATREVPLSLQRACEKAQIDVAQIDVFILHQANERIIKTISKRLRIPLSKFPVNINHYGNTSAASEPILLDELIASQRIKRGDVVALVGFGGGLTVGTQIIKY</sequence>
<dbReference type="Pfam" id="PF08545">
    <property type="entry name" value="ACP_syn_III"/>
    <property type="match status" value="1"/>
</dbReference>
<dbReference type="EC" id="2.3.1.180" evidence="9"/>
<dbReference type="NCBIfam" id="TIGR00747">
    <property type="entry name" value="fabH"/>
    <property type="match status" value="1"/>
</dbReference>
<dbReference type="HAMAP" id="MF_01815">
    <property type="entry name" value="FabH"/>
    <property type="match status" value="1"/>
</dbReference>
<evidence type="ECO:0000256" key="8">
    <source>
        <dbReference type="ARBA" id="ARBA00023315"/>
    </source>
</evidence>
<dbReference type="EMBL" id="JAIULA010000002">
    <property type="protein sequence ID" value="MCP0886008.1"/>
    <property type="molecule type" value="Genomic_DNA"/>
</dbReference>
<evidence type="ECO:0000259" key="10">
    <source>
        <dbReference type="Pfam" id="PF08541"/>
    </source>
</evidence>
<comment type="subcellular location">
    <subcellularLocation>
        <location evidence="9">Cytoplasm</location>
    </subcellularLocation>
</comment>
<keyword evidence="6 9" id="KW-0275">Fatty acid biosynthesis</keyword>
<dbReference type="GO" id="GO:0006633">
    <property type="term" value="P:fatty acid biosynthetic process"/>
    <property type="evidence" value="ECO:0007669"/>
    <property type="project" value="UniProtKB-UniRule"/>
</dbReference>
<dbReference type="InterPro" id="IPR016039">
    <property type="entry name" value="Thiolase-like"/>
</dbReference>
<evidence type="ECO:0000313" key="13">
    <source>
        <dbReference type="Proteomes" id="UP001139006"/>
    </source>
</evidence>
<feature type="domain" description="Beta-ketoacyl-[acyl-carrier-protein] synthase III N-terminal" evidence="11">
    <location>
        <begin position="106"/>
        <end position="183"/>
    </location>
</feature>
<evidence type="ECO:0000256" key="1">
    <source>
        <dbReference type="ARBA" id="ARBA00008642"/>
    </source>
</evidence>
<dbReference type="PANTHER" id="PTHR43091:SF1">
    <property type="entry name" value="BETA-KETOACYL-[ACYL-CARRIER-PROTEIN] SYNTHASE III, CHLOROPLASTIC"/>
    <property type="match status" value="1"/>
</dbReference>
<dbReference type="InterPro" id="IPR013747">
    <property type="entry name" value="ACP_syn_III_C"/>
</dbReference>
<evidence type="ECO:0000313" key="12">
    <source>
        <dbReference type="EMBL" id="MCP0886008.1"/>
    </source>
</evidence>
<keyword evidence="9" id="KW-0963">Cytoplasm</keyword>
<comment type="function">
    <text evidence="9">Catalyzes the condensation reaction of fatty acid synthesis by the addition to an acyl acceptor of two carbons from malonyl-ACP. Catalyzes the first condensation reaction which initiates fatty acid synthesis and may therefore play a role in governing the total rate of fatty acid production. Possesses both acetoacetyl-ACP synthase and acetyl transacylase activities. Its substrate specificity determines the biosynthesis of branched-chain and/or straight-chain of fatty acids.</text>
</comment>
<gene>
    <name evidence="9" type="primary">fabH</name>
    <name evidence="12" type="ORF">LB941_01495</name>
</gene>
<feature type="active site" evidence="9">
    <location>
        <position position="254"/>
    </location>
</feature>
<dbReference type="PANTHER" id="PTHR43091">
    <property type="entry name" value="3-OXOACYL-[ACYL-CARRIER-PROTEIN] SYNTHASE"/>
    <property type="match status" value="1"/>
</dbReference>
<feature type="active site" evidence="9">
    <location>
        <position position="284"/>
    </location>
</feature>
<reference evidence="12 13" key="1">
    <citation type="journal article" date="2023" name="Int. J. Syst. Evol. Microbiol.">
        <title>Ligilactobacillus ubinensis sp. nov., a novel species isolated from the wild ferment of a durian fruit (Durio zibethinus).</title>
        <authorList>
            <person name="Heng Y.C."/>
            <person name="Menon N."/>
            <person name="Chen B."/>
            <person name="Loo B.Z.L."/>
            <person name="Wong G.W.J."/>
            <person name="Lim A.C.H."/>
            <person name="Silvaraju S."/>
            <person name="Kittelmann S."/>
        </authorList>
    </citation>
    <scope>NUCLEOTIDE SEQUENCE [LARGE SCALE GENOMIC DNA]</scope>
    <source>
        <strain evidence="12 13">WILCCON 0076</strain>
    </source>
</reference>
<proteinExistence type="inferred from homology"/>
<accession>A0A9X2FKH8</accession>
<evidence type="ECO:0000256" key="5">
    <source>
        <dbReference type="ARBA" id="ARBA00023098"/>
    </source>
</evidence>
<dbReference type="NCBIfam" id="NF006829">
    <property type="entry name" value="PRK09352.1"/>
    <property type="match status" value="1"/>
</dbReference>
<dbReference type="InterPro" id="IPR013751">
    <property type="entry name" value="ACP_syn_III_N"/>
</dbReference>
<dbReference type="GO" id="GO:0005737">
    <property type="term" value="C:cytoplasm"/>
    <property type="evidence" value="ECO:0007669"/>
    <property type="project" value="UniProtKB-SubCell"/>
</dbReference>
<dbReference type="Proteomes" id="UP001139006">
    <property type="component" value="Unassembled WGS sequence"/>
</dbReference>
<comment type="domain">
    <text evidence="9">The last Arg residue of the ACP-binding site is essential for the weak association between ACP/AcpP and FabH.</text>
</comment>
<comment type="caution">
    <text evidence="12">The sequence shown here is derived from an EMBL/GenBank/DDBJ whole genome shotgun (WGS) entry which is preliminary data.</text>
</comment>
<dbReference type="SUPFAM" id="SSF53901">
    <property type="entry name" value="Thiolase-like"/>
    <property type="match status" value="1"/>
</dbReference>
<keyword evidence="5 9" id="KW-0443">Lipid metabolism</keyword>
<evidence type="ECO:0000256" key="7">
    <source>
        <dbReference type="ARBA" id="ARBA00023268"/>
    </source>
</evidence>
<dbReference type="CDD" id="cd00830">
    <property type="entry name" value="KAS_III"/>
    <property type="match status" value="1"/>
</dbReference>
<dbReference type="Pfam" id="PF08541">
    <property type="entry name" value="ACP_syn_III_C"/>
    <property type="match status" value="1"/>
</dbReference>
<keyword evidence="13" id="KW-1185">Reference proteome</keyword>
<feature type="domain" description="Beta-ketoacyl-[acyl-carrier-protein] synthase III C-terminal" evidence="10">
    <location>
        <begin position="238"/>
        <end position="327"/>
    </location>
</feature>
<dbReference type="AlphaFoldDB" id="A0A9X2FKH8"/>